<dbReference type="Proteomes" id="UP000053989">
    <property type="component" value="Unassembled WGS sequence"/>
</dbReference>
<dbReference type="InParanoid" id="A0A0C3ENT6"/>
<keyword evidence="3" id="KW-1185">Reference proteome</keyword>
<sequence>YNDAISTNSWPLPIPILEPYALATIGILARWPEAATRYMRRPPFHRKELQVANEADYKRGHCIFIDIPNTGPSLCTSAAVIAVTTGVRRTSIAMWARSCKR</sequence>
<gene>
    <name evidence="2" type="ORF">SCLCIDRAFT_1171209</name>
</gene>
<organism evidence="2 3">
    <name type="scientific">Scleroderma citrinum Foug A</name>
    <dbReference type="NCBI Taxonomy" id="1036808"/>
    <lineage>
        <taxon>Eukaryota</taxon>
        <taxon>Fungi</taxon>
        <taxon>Dikarya</taxon>
        <taxon>Basidiomycota</taxon>
        <taxon>Agaricomycotina</taxon>
        <taxon>Agaricomycetes</taxon>
        <taxon>Agaricomycetidae</taxon>
        <taxon>Boletales</taxon>
        <taxon>Sclerodermatineae</taxon>
        <taxon>Sclerodermataceae</taxon>
        <taxon>Scleroderma</taxon>
    </lineage>
</organism>
<accession>A0A0C3ENT6</accession>
<protein>
    <submittedName>
        <fullName evidence="2">Uncharacterized protein</fullName>
    </submittedName>
</protein>
<feature type="non-terminal residue" evidence="2">
    <location>
        <position position="1"/>
    </location>
</feature>
<evidence type="ECO:0000313" key="2">
    <source>
        <dbReference type="EMBL" id="KIM69516.1"/>
    </source>
</evidence>
<evidence type="ECO:0000256" key="1">
    <source>
        <dbReference type="SAM" id="Phobius"/>
    </source>
</evidence>
<name>A0A0C3ENT6_9AGAM</name>
<keyword evidence="1" id="KW-0812">Transmembrane</keyword>
<dbReference type="AlphaFoldDB" id="A0A0C3ENT6"/>
<reference evidence="2 3" key="1">
    <citation type="submission" date="2014-04" db="EMBL/GenBank/DDBJ databases">
        <authorList>
            <consortium name="DOE Joint Genome Institute"/>
            <person name="Kuo A."/>
            <person name="Kohler A."/>
            <person name="Nagy L.G."/>
            <person name="Floudas D."/>
            <person name="Copeland A."/>
            <person name="Barry K.W."/>
            <person name="Cichocki N."/>
            <person name="Veneault-Fourrey C."/>
            <person name="LaButti K."/>
            <person name="Lindquist E.A."/>
            <person name="Lipzen A."/>
            <person name="Lundell T."/>
            <person name="Morin E."/>
            <person name="Murat C."/>
            <person name="Sun H."/>
            <person name="Tunlid A."/>
            <person name="Henrissat B."/>
            <person name="Grigoriev I.V."/>
            <person name="Hibbett D.S."/>
            <person name="Martin F."/>
            <person name="Nordberg H.P."/>
            <person name="Cantor M.N."/>
            <person name="Hua S.X."/>
        </authorList>
    </citation>
    <scope>NUCLEOTIDE SEQUENCE [LARGE SCALE GENOMIC DNA]</scope>
    <source>
        <strain evidence="2 3">Foug A</strain>
    </source>
</reference>
<dbReference type="HOGENOM" id="CLU_2298480_0_0_1"/>
<keyword evidence="1" id="KW-1133">Transmembrane helix</keyword>
<feature type="transmembrane region" description="Helical" evidence="1">
    <location>
        <begin position="12"/>
        <end position="31"/>
    </location>
</feature>
<evidence type="ECO:0000313" key="3">
    <source>
        <dbReference type="Proteomes" id="UP000053989"/>
    </source>
</evidence>
<proteinExistence type="predicted"/>
<keyword evidence="1" id="KW-0472">Membrane</keyword>
<dbReference type="EMBL" id="KN822006">
    <property type="protein sequence ID" value="KIM69516.1"/>
    <property type="molecule type" value="Genomic_DNA"/>
</dbReference>
<reference evidence="3" key="2">
    <citation type="submission" date="2015-01" db="EMBL/GenBank/DDBJ databases">
        <title>Evolutionary Origins and Diversification of the Mycorrhizal Mutualists.</title>
        <authorList>
            <consortium name="DOE Joint Genome Institute"/>
            <consortium name="Mycorrhizal Genomics Consortium"/>
            <person name="Kohler A."/>
            <person name="Kuo A."/>
            <person name="Nagy L.G."/>
            <person name="Floudas D."/>
            <person name="Copeland A."/>
            <person name="Barry K.W."/>
            <person name="Cichocki N."/>
            <person name="Veneault-Fourrey C."/>
            <person name="LaButti K."/>
            <person name="Lindquist E.A."/>
            <person name="Lipzen A."/>
            <person name="Lundell T."/>
            <person name="Morin E."/>
            <person name="Murat C."/>
            <person name="Riley R."/>
            <person name="Ohm R."/>
            <person name="Sun H."/>
            <person name="Tunlid A."/>
            <person name="Henrissat B."/>
            <person name="Grigoriev I.V."/>
            <person name="Hibbett D.S."/>
            <person name="Martin F."/>
        </authorList>
    </citation>
    <scope>NUCLEOTIDE SEQUENCE [LARGE SCALE GENOMIC DNA]</scope>
    <source>
        <strain evidence="3">Foug A</strain>
    </source>
</reference>